<dbReference type="InterPro" id="IPR000515">
    <property type="entry name" value="MetI-like"/>
</dbReference>
<dbReference type="InterPro" id="IPR050366">
    <property type="entry name" value="BP-dependent_transpt_permease"/>
</dbReference>
<protein>
    <submittedName>
        <fullName evidence="9">Glutathione transport system permease protein GsiD</fullName>
    </submittedName>
</protein>
<evidence type="ECO:0000256" key="6">
    <source>
        <dbReference type="ARBA" id="ARBA00023136"/>
    </source>
</evidence>
<dbReference type="CDD" id="cd06261">
    <property type="entry name" value="TM_PBP2"/>
    <property type="match status" value="1"/>
</dbReference>
<dbReference type="SUPFAM" id="SSF161098">
    <property type="entry name" value="MetI-like"/>
    <property type="match status" value="1"/>
</dbReference>
<sequence length="301" mass="32749">MKDKLRTAWQGMINFIKVILSNKQSAFGAGILLVFILMAIFGPILITPDKADYANRLQGISSQHWLGTDFAGKDTLKQFILGSREVLAIALYAGVFTLSIGVSVGIVSGLIGGIVDDILMMITSVVQTIPNFPVLMVMSLIVNIDSSLKFGLILSIWSWAGLARAVRSQTLSLKNRDFIEASRILGMSKAYIIVNDILPNIISYIAVNFIMIMKSSILASVGLMVLGLAPFKGEHWGIMLDIALNKTGALFGSTALIYLLTPIVGIVLFQLGCYMFSKGLEDVFNPRIRTGVVASKRKSLK</sequence>
<evidence type="ECO:0000256" key="1">
    <source>
        <dbReference type="ARBA" id="ARBA00004651"/>
    </source>
</evidence>
<dbReference type="PANTHER" id="PTHR43386:SF1">
    <property type="entry name" value="D,D-DIPEPTIDE TRANSPORT SYSTEM PERMEASE PROTEIN DDPC-RELATED"/>
    <property type="match status" value="1"/>
</dbReference>
<dbReference type="GO" id="GO:0055085">
    <property type="term" value="P:transmembrane transport"/>
    <property type="evidence" value="ECO:0007669"/>
    <property type="project" value="InterPro"/>
</dbReference>
<feature type="transmembrane region" description="Helical" evidence="7">
    <location>
        <begin position="86"/>
        <end position="111"/>
    </location>
</feature>
<evidence type="ECO:0000256" key="4">
    <source>
        <dbReference type="ARBA" id="ARBA00022692"/>
    </source>
</evidence>
<comment type="similarity">
    <text evidence="7">Belongs to the binding-protein-dependent transport system permease family.</text>
</comment>
<organism evidence="9">
    <name type="scientific">Clostridium paraputrificum</name>
    <dbReference type="NCBI Taxonomy" id="29363"/>
    <lineage>
        <taxon>Bacteria</taxon>
        <taxon>Bacillati</taxon>
        <taxon>Bacillota</taxon>
        <taxon>Clostridia</taxon>
        <taxon>Eubacteriales</taxon>
        <taxon>Clostridiaceae</taxon>
        <taxon>Clostridium</taxon>
    </lineage>
</organism>
<name>A0A6N3C567_9CLOT</name>
<dbReference type="GO" id="GO:0005886">
    <property type="term" value="C:plasma membrane"/>
    <property type="evidence" value="ECO:0007669"/>
    <property type="project" value="UniProtKB-SubCell"/>
</dbReference>
<feature type="transmembrane region" description="Helical" evidence="7">
    <location>
        <begin position="249"/>
        <end position="269"/>
    </location>
</feature>
<comment type="subcellular location">
    <subcellularLocation>
        <location evidence="1 7">Cell membrane</location>
        <topology evidence="1 7">Multi-pass membrane protein</topology>
    </subcellularLocation>
</comment>
<dbReference type="RefSeq" id="WP_156560707.1">
    <property type="nucleotide sequence ID" value="NZ_CACRTV010000041.1"/>
</dbReference>
<evidence type="ECO:0000256" key="5">
    <source>
        <dbReference type="ARBA" id="ARBA00022989"/>
    </source>
</evidence>
<proteinExistence type="inferred from homology"/>
<keyword evidence="2 7" id="KW-0813">Transport</keyword>
<keyword evidence="5 7" id="KW-1133">Transmembrane helix</keyword>
<keyword evidence="4 7" id="KW-0812">Transmembrane</keyword>
<dbReference type="EMBL" id="CACRTV010000041">
    <property type="protein sequence ID" value="VYU11225.1"/>
    <property type="molecule type" value="Genomic_DNA"/>
</dbReference>
<dbReference type="AlphaFoldDB" id="A0A6N3C567"/>
<feature type="transmembrane region" description="Helical" evidence="7">
    <location>
        <begin position="26"/>
        <end position="46"/>
    </location>
</feature>
<dbReference type="PROSITE" id="PS50928">
    <property type="entry name" value="ABC_TM1"/>
    <property type="match status" value="1"/>
</dbReference>
<evidence type="ECO:0000256" key="3">
    <source>
        <dbReference type="ARBA" id="ARBA00022475"/>
    </source>
</evidence>
<evidence type="ECO:0000256" key="2">
    <source>
        <dbReference type="ARBA" id="ARBA00022448"/>
    </source>
</evidence>
<gene>
    <name evidence="9" type="primary">gsiD</name>
    <name evidence="9" type="ORF">CPLFYP93_01412</name>
</gene>
<reference evidence="9" key="1">
    <citation type="submission" date="2019-11" db="EMBL/GenBank/DDBJ databases">
        <authorList>
            <person name="Feng L."/>
        </authorList>
    </citation>
    <scope>NUCLEOTIDE SEQUENCE</scope>
    <source>
        <strain evidence="9">CParaputrificumLFYP93</strain>
    </source>
</reference>
<keyword evidence="6 7" id="KW-0472">Membrane</keyword>
<evidence type="ECO:0000259" key="8">
    <source>
        <dbReference type="PROSITE" id="PS50928"/>
    </source>
</evidence>
<evidence type="ECO:0000313" key="9">
    <source>
        <dbReference type="EMBL" id="VYU11225.1"/>
    </source>
</evidence>
<evidence type="ECO:0000256" key="7">
    <source>
        <dbReference type="RuleBase" id="RU363032"/>
    </source>
</evidence>
<accession>A0A6N3C567</accession>
<dbReference type="InterPro" id="IPR025966">
    <property type="entry name" value="OppC_N"/>
</dbReference>
<feature type="transmembrane region" description="Helical" evidence="7">
    <location>
        <begin position="148"/>
        <end position="166"/>
    </location>
</feature>
<feature type="transmembrane region" description="Helical" evidence="7">
    <location>
        <begin position="118"/>
        <end position="142"/>
    </location>
</feature>
<dbReference type="Pfam" id="PF12911">
    <property type="entry name" value="OppC_N"/>
    <property type="match status" value="1"/>
</dbReference>
<dbReference type="Gene3D" id="1.10.3720.10">
    <property type="entry name" value="MetI-like"/>
    <property type="match status" value="1"/>
</dbReference>
<keyword evidence="3" id="KW-1003">Cell membrane</keyword>
<feature type="transmembrane region" description="Helical" evidence="7">
    <location>
        <begin position="201"/>
        <end position="229"/>
    </location>
</feature>
<dbReference type="InterPro" id="IPR035906">
    <property type="entry name" value="MetI-like_sf"/>
</dbReference>
<dbReference type="Pfam" id="PF00528">
    <property type="entry name" value="BPD_transp_1"/>
    <property type="match status" value="1"/>
</dbReference>
<feature type="domain" description="ABC transmembrane type-1" evidence="8">
    <location>
        <begin position="83"/>
        <end position="269"/>
    </location>
</feature>
<dbReference type="PANTHER" id="PTHR43386">
    <property type="entry name" value="OLIGOPEPTIDE TRANSPORT SYSTEM PERMEASE PROTEIN APPC"/>
    <property type="match status" value="1"/>
</dbReference>